<evidence type="ECO:0000256" key="4">
    <source>
        <dbReference type="ARBA" id="ARBA00022490"/>
    </source>
</evidence>
<dbReference type="CDD" id="cd07166">
    <property type="entry name" value="NR_DBD_REV_ERB"/>
    <property type="match status" value="1"/>
</dbReference>
<dbReference type="Pfam" id="PF00105">
    <property type="entry name" value="zf-C4"/>
    <property type="match status" value="1"/>
</dbReference>
<dbReference type="InterPro" id="IPR050234">
    <property type="entry name" value="Nuclear_hormone_rcpt_NR1"/>
</dbReference>
<reference evidence="31" key="1">
    <citation type="submission" date="2019-09" db="EMBL/GenBank/DDBJ databases">
        <title>Bird 10,000 Genomes (B10K) Project - Family phase.</title>
        <authorList>
            <person name="Zhang G."/>
        </authorList>
    </citation>
    <scope>NUCLEOTIDE SEQUENCE</scope>
    <source>
        <strain evidence="31">OUT-0024</strain>
        <tissue evidence="31">Muscle</tissue>
    </source>
</reference>
<dbReference type="Gene3D" id="3.30.50.10">
    <property type="entry name" value="Erythroid Transcription Factor GATA-1, subunit A"/>
    <property type="match status" value="1"/>
</dbReference>
<dbReference type="PRINTS" id="PR00398">
    <property type="entry name" value="STRDHORMONER"/>
</dbReference>
<dbReference type="GO" id="GO:0048511">
    <property type="term" value="P:rhythmic process"/>
    <property type="evidence" value="ECO:0007669"/>
    <property type="project" value="UniProtKB-KW"/>
</dbReference>
<evidence type="ECO:0000256" key="16">
    <source>
        <dbReference type="ARBA" id="ARBA00023018"/>
    </source>
</evidence>
<dbReference type="PROSITE" id="PS00031">
    <property type="entry name" value="NUCLEAR_REC_DBD_1"/>
    <property type="match status" value="1"/>
</dbReference>
<keyword evidence="11 27" id="KW-0862">Zinc</keyword>
<evidence type="ECO:0000256" key="7">
    <source>
        <dbReference type="ARBA" id="ARBA00022617"/>
    </source>
</evidence>
<dbReference type="PANTHER" id="PTHR24082:SF113">
    <property type="entry name" value="NUCLEAR RECEPTOR SUBFAMILY 1 GROUP D MEMBER 1"/>
    <property type="match status" value="1"/>
</dbReference>
<keyword evidence="17" id="KW-0090">Biological rhythms</keyword>
<keyword evidence="32" id="KW-1185">Reference proteome</keyword>
<dbReference type="EMBL" id="WBND01000500">
    <property type="protein sequence ID" value="NXC86971.1"/>
    <property type="molecule type" value="Genomic_DNA"/>
</dbReference>
<keyword evidence="13" id="KW-0007">Acetylation</keyword>
<dbReference type="InterPro" id="IPR035500">
    <property type="entry name" value="NHR-like_dom_sf"/>
</dbReference>
<comment type="subcellular location">
    <subcellularLocation>
        <location evidence="1">Cell projection</location>
        <location evidence="1">Dendrite</location>
    </subcellularLocation>
    <subcellularLocation>
        <location evidence="3">Cell projection</location>
        <location evidence="3">Dendritic spine</location>
    </subcellularLocation>
    <subcellularLocation>
        <location evidence="2">Cytoplasm</location>
    </subcellularLocation>
    <subcellularLocation>
        <location evidence="27">Nucleus</location>
    </subcellularLocation>
</comment>
<keyword evidence="18 27" id="KW-0238">DNA-binding</keyword>
<dbReference type="GO" id="GO:0044321">
    <property type="term" value="P:response to leptin"/>
    <property type="evidence" value="ECO:0007669"/>
    <property type="project" value="TreeGrafter"/>
</dbReference>
<evidence type="ECO:0000256" key="25">
    <source>
        <dbReference type="ARBA" id="ARBA00042197"/>
    </source>
</evidence>
<proteinExistence type="inferred from homology"/>
<evidence type="ECO:0000259" key="29">
    <source>
        <dbReference type="PROSITE" id="PS51030"/>
    </source>
</evidence>
<evidence type="ECO:0000256" key="6">
    <source>
        <dbReference type="ARBA" id="ARBA00022553"/>
    </source>
</evidence>
<evidence type="ECO:0000256" key="10">
    <source>
        <dbReference type="ARBA" id="ARBA00022782"/>
    </source>
</evidence>
<evidence type="ECO:0000256" key="14">
    <source>
        <dbReference type="ARBA" id="ARBA00023004"/>
    </source>
</evidence>
<keyword evidence="22 27" id="KW-0539">Nucleus</keyword>
<evidence type="ECO:0000256" key="18">
    <source>
        <dbReference type="ARBA" id="ARBA00023125"/>
    </source>
</evidence>
<evidence type="ECO:0000256" key="1">
    <source>
        <dbReference type="ARBA" id="ARBA00004279"/>
    </source>
</evidence>
<feature type="region of interest" description="Disordered" evidence="28">
    <location>
        <begin position="269"/>
        <end position="303"/>
    </location>
</feature>
<dbReference type="PROSITE" id="PS51843">
    <property type="entry name" value="NR_LBD"/>
    <property type="match status" value="1"/>
</dbReference>
<evidence type="ECO:0000256" key="8">
    <source>
        <dbReference type="ARBA" id="ARBA00022723"/>
    </source>
</evidence>
<evidence type="ECO:0000256" key="22">
    <source>
        <dbReference type="ARBA" id="ARBA00023242"/>
    </source>
</evidence>
<evidence type="ECO:0000256" key="19">
    <source>
        <dbReference type="ARBA" id="ARBA00023159"/>
    </source>
</evidence>
<name>A0A851RA73_TYCCO</name>
<keyword evidence="5" id="KW-0678">Repressor</keyword>
<dbReference type="InterPro" id="IPR001628">
    <property type="entry name" value="Znf_hrmn_rcpt"/>
</dbReference>
<organism evidence="31 32">
    <name type="scientific">Tychaedon coryphoeus</name>
    <name type="common">Karoo scrub-robin</name>
    <name type="synonym">Erythropygia coryphaeus</name>
    <dbReference type="NCBI Taxonomy" id="614051"/>
    <lineage>
        <taxon>Eukaryota</taxon>
        <taxon>Metazoa</taxon>
        <taxon>Chordata</taxon>
        <taxon>Craniata</taxon>
        <taxon>Vertebrata</taxon>
        <taxon>Euteleostomi</taxon>
        <taxon>Archelosauria</taxon>
        <taxon>Archosauria</taxon>
        <taxon>Dinosauria</taxon>
        <taxon>Saurischia</taxon>
        <taxon>Theropoda</taxon>
        <taxon>Coelurosauria</taxon>
        <taxon>Aves</taxon>
        <taxon>Neognathae</taxon>
        <taxon>Neoaves</taxon>
        <taxon>Telluraves</taxon>
        <taxon>Australaves</taxon>
        <taxon>Passeriformes</taxon>
        <taxon>Muscicapidae</taxon>
        <taxon>Cercotrichas</taxon>
    </lineage>
</organism>
<keyword evidence="10" id="KW-0221">Differentiation</keyword>
<dbReference type="GO" id="GO:0043197">
    <property type="term" value="C:dendritic spine"/>
    <property type="evidence" value="ECO:0007669"/>
    <property type="project" value="UniProtKB-SubCell"/>
</dbReference>
<keyword evidence="6" id="KW-0597">Phosphoprotein</keyword>
<keyword evidence="4" id="KW-0963">Cytoplasm</keyword>
<dbReference type="SUPFAM" id="SSF48508">
    <property type="entry name" value="Nuclear receptor ligand-binding domain"/>
    <property type="match status" value="1"/>
</dbReference>
<dbReference type="InterPro" id="IPR013088">
    <property type="entry name" value="Znf_NHR/GATA"/>
</dbReference>
<keyword evidence="14" id="KW-0408">Iron</keyword>
<dbReference type="GO" id="GO:0000978">
    <property type="term" value="F:RNA polymerase II cis-regulatory region sequence-specific DNA binding"/>
    <property type="evidence" value="ECO:0007669"/>
    <property type="project" value="TreeGrafter"/>
</dbReference>
<keyword evidence="20 27" id="KW-0804">Transcription</keyword>
<keyword evidence="16" id="KW-0770">Synapse</keyword>
<dbReference type="SUPFAM" id="SSF57716">
    <property type="entry name" value="Glucocorticoid receptor-like (DNA-binding domain)"/>
    <property type="match status" value="1"/>
</dbReference>
<keyword evidence="15 27" id="KW-0805">Transcription regulation</keyword>
<gene>
    <name evidence="31" type="primary">Nr1d1</name>
    <name evidence="31" type="ORF">CERCOR_R07220</name>
</gene>
<feature type="compositionally biased region" description="Pro residues" evidence="28">
    <location>
        <begin position="125"/>
        <end position="135"/>
    </location>
</feature>
<dbReference type="GO" id="GO:0030154">
    <property type="term" value="P:cell differentiation"/>
    <property type="evidence" value="ECO:0007669"/>
    <property type="project" value="UniProtKB-KW"/>
</dbReference>
<feature type="non-terminal residue" evidence="31">
    <location>
        <position position="1"/>
    </location>
</feature>
<dbReference type="AlphaFoldDB" id="A0A851RA73"/>
<dbReference type="SMART" id="SM00430">
    <property type="entry name" value="HOLI"/>
    <property type="match status" value="1"/>
</dbReference>
<dbReference type="Gene3D" id="1.10.565.10">
    <property type="entry name" value="Retinoid X Receptor"/>
    <property type="match status" value="1"/>
</dbReference>
<evidence type="ECO:0000256" key="27">
    <source>
        <dbReference type="RuleBase" id="RU004334"/>
    </source>
</evidence>
<sequence>ELNGMVLLCKVCGDVASGFHYGVHACEGCKGFFRRSIQQNIQYKKCLKNENCSIVRINRNRCQQCRFKKCLLVGMSRDAVRFGRIPKREKQRMLAEMQSAMGGMASAPPPMPGPGEGPAAGGGRAPPPGPPPLAPPACFSQFPQQLTPPRSPSPGGATEDVIAQVAKAHKEIFIYAHDKLGPPPACDSGLLRWDAPPAWAPGPPPPPPVAKAHKEIFIYAHDKLGPPPACDSGLLRWDAPPAWAPGPPEPRLCPAAYPEPPAPRGCPWPRSPKDVLPPRRARGSPRCPLTPGHPQACPMNSHVPGRSGRSVQEIWEDFSLSFTPAVREVVEFAKHIPGFQALSQHDQVTLLKAGTFEVLMVRFASLFDVKEQTVTFMSRTRYGLEELWAMGMGDLLGAMFDFSEKLSALELSDEELGLFTAVVLVSADRSGMEDTASVEQLQETLLRALRALVLKTRPAETSRFTKLLLKLPDLRTLNNLHSEKLLSFRIDA</sequence>
<evidence type="ECO:0000256" key="28">
    <source>
        <dbReference type="SAM" id="MobiDB-lite"/>
    </source>
</evidence>
<accession>A0A851RA73</accession>
<feature type="domain" description="NR LBD" evidence="30">
    <location>
        <begin position="271"/>
        <end position="492"/>
    </location>
</feature>
<evidence type="ECO:0000313" key="31">
    <source>
        <dbReference type="EMBL" id="NXC86971.1"/>
    </source>
</evidence>
<dbReference type="FunFam" id="3.30.50.10:FF:000013">
    <property type="entry name" value="Nuclear receptor subfamily 1 group D member 2"/>
    <property type="match status" value="1"/>
</dbReference>
<comment type="similarity">
    <text evidence="27">Belongs to the nuclear hormone receptor family.</text>
</comment>
<dbReference type="GO" id="GO:0008270">
    <property type="term" value="F:zinc ion binding"/>
    <property type="evidence" value="ECO:0007669"/>
    <property type="project" value="UniProtKB-KW"/>
</dbReference>
<evidence type="ECO:0000256" key="17">
    <source>
        <dbReference type="ARBA" id="ARBA00023108"/>
    </source>
</evidence>
<keyword evidence="7" id="KW-0349">Heme</keyword>
<dbReference type="GO" id="GO:0005634">
    <property type="term" value="C:nucleus"/>
    <property type="evidence" value="ECO:0007669"/>
    <property type="project" value="UniProtKB-SubCell"/>
</dbReference>
<dbReference type="Pfam" id="PF00104">
    <property type="entry name" value="Hormone_recep"/>
    <property type="match status" value="1"/>
</dbReference>
<evidence type="ECO:0000313" key="32">
    <source>
        <dbReference type="Proteomes" id="UP000631545"/>
    </source>
</evidence>
<dbReference type="SMART" id="SM00399">
    <property type="entry name" value="ZnF_C4"/>
    <property type="match status" value="1"/>
</dbReference>
<evidence type="ECO:0000256" key="5">
    <source>
        <dbReference type="ARBA" id="ARBA00022491"/>
    </source>
</evidence>
<dbReference type="PANTHER" id="PTHR24082">
    <property type="entry name" value="NUCLEAR HORMONE RECEPTOR"/>
    <property type="match status" value="1"/>
</dbReference>
<dbReference type="InterPro" id="IPR000536">
    <property type="entry name" value="Nucl_hrmn_rcpt_lig-bd"/>
</dbReference>
<evidence type="ECO:0000256" key="23">
    <source>
        <dbReference type="ARBA" id="ARBA00023273"/>
    </source>
</evidence>
<dbReference type="Proteomes" id="UP000631545">
    <property type="component" value="Unassembled WGS sequence"/>
</dbReference>
<evidence type="ECO:0000256" key="9">
    <source>
        <dbReference type="ARBA" id="ARBA00022771"/>
    </source>
</evidence>
<evidence type="ECO:0000256" key="13">
    <source>
        <dbReference type="ARBA" id="ARBA00022990"/>
    </source>
</evidence>
<keyword evidence="19" id="KW-0010">Activator</keyword>
<evidence type="ECO:0000256" key="11">
    <source>
        <dbReference type="ARBA" id="ARBA00022833"/>
    </source>
</evidence>
<dbReference type="GO" id="GO:0009755">
    <property type="term" value="P:hormone-mediated signaling pathway"/>
    <property type="evidence" value="ECO:0007669"/>
    <property type="project" value="TreeGrafter"/>
</dbReference>
<feature type="region of interest" description="Disordered" evidence="28">
    <location>
        <begin position="102"/>
        <end position="158"/>
    </location>
</feature>
<dbReference type="PRINTS" id="PR00047">
    <property type="entry name" value="STROIDFINGER"/>
</dbReference>
<dbReference type="GO" id="GO:0005737">
    <property type="term" value="C:cytoplasm"/>
    <property type="evidence" value="ECO:0007669"/>
    <property type="project" value="UniProtKB-SubCell"/>
</dbReference>
<evidence type="ECO:0000256" key="2">
    <source>
        <dbReference type="ARBA" id="ARBA00004496"/>
    </source>
</evidence>
<keyword evidence="21 27" id="KW-0675">Receptor</keyword>
<keyword evidence="9 27" id="KW-0863">Zinc-finger</keyword>
<evidence type="ECO:0000256" key="26">
    <source>
        <dbReference type="ARBA" id="ARBA00043097"/>
    </source>
</evidence>
<comment type="caution">
    <text evidence="31">The sequence shown here is derived from an EMBL/GenBank/DDBJ whole genome shotgun (WGS) entry which is preliminary data.</text>
</comment>
<evidence type="ECO:0000259" key="30">
    <source>
        <dbReference type="PROSITE" id="PS51843"/>
    </source>
</evidence>
<evidence type="ECO:0000256" key="21">
    <source>
        <dbReference type="ARBA" id="ARBA00023170"/>
    </source>
</evidence>
<dbReference type="GO" id="GO:0045944">
    <property type="term" value="P:positive regulation of transcription by RNA polymerase II"/>
    <property type="evidence" value="ECO:0007669"/>
    <property type="project" value="TreeGrafter"/>
</dbReference>
<dbReference type="PROSITE" id="PS51030">
    <property type="entry name" value="NUCLEAR_REC_DBD_2"/>
    <property type="match status" value="1"/>
</dbReference>
<feature type="domain" description="Nuclear receptor" evidence="29">
    <location>
        <begin position="6"/>
        <end position="82"/>
    </location>
</feature>
<evidence type="ECO:0000256" key="20">
    <source>
        <dbReference type="ARBA" id="ARBA00023163"/>
    </source>
</evidence>
<keyword evidence="8 27" id="KW-0479">Metal-binding</keyword>
<dbReference type="GO" id="GO:0000122">
    <property type="term" value="P:negative regulation of transcription by RNA polymerase II"/>
    <property type="evidence" value="ECO:0007669"/>
    <property type="project" value="TreeGrafter"/>
</dbReference>
<evidence type="ECO:0000256" key="3">
    <source>
        <dbReference type="ARBA" id="ARBA00004552"/>
    </source>
</evidence>
<evidence type="ECO:0000256" key="24">
    <source>
        <dbReference type="ARBA" id="ARBA00039258"/>
    </source>
</evidence>
<feature type="non-terminal residue" evidence="31">
    <location>
        <position position="492"/>
    </location>
</feature>
<dbReference type="GO" id="GO:0004879">
    <property type="term" value="F:nuclear receptor activity"/>
    <property type="evidence" value="ECO:0007669"/>
    <property type="project" value="TreeGrafter"/>
</dbReference>
<protein>
    <recommendedName>
        <fullName evidence="24">Nuclear receptor subfamily 1 group D member 1</fullName>
    </recommendedName>
    <alternativeName>
        <fullName evidence="26">Rev-erbA-alpha</fullName>
    </alternativeName>
    <alternativeName>
        <fullName evidence="25">V-erbA-related protein 1</fullName>
    </alternativeName>
</protein>
<keyword evidence="23" id="KW-0966">Cell projection</keyword>
<keyword evidence="12" id="KW-0832">Ubl conjugation</keyword>
<evidence type="ECO:0000256" key="12">
    <source>
        <dbReference type="ARBA" id="ARBA00022843"/>
    </source>
</evidence>
<dbReference type="InterPro" id="IPR001723">
    <property type="entry name" value="Nuclear_hrmn_rcpt"/>
</dbReference>
<evidence type="ECO:0000256" key="15">
    <source>
        <dbReference type="ARBA" id="ARBA00023015"/>
    </source>
</evidence>